<dbReference type="GO" id="GO:0005102">
    <property type="term" value="F:signaling receptor binding"/>
    <property type="evidence" value="ECO:0007669"/>
    <property type="project" value="TreeGrafter"/>
</dbReference>
<feature type="disulfide bond" evidence="4">
    <location>
        <begin position="621"/>
        <end position="630"/>
    </location>
</feature>
<feature type="disulfide bond" evidence="4">
    <location>
        <begin position="871"/>
        <end position="880"/>
    </location>
</feature>
<feature type="disulfide bond" evidence="4">
    <location>
        <begin position="807"/>
        <end position="816"/>
    </location>
</feature>
<organism evidence="8 9">
    <name type="scientific">Denticeps clupeoides</name>
    <name type="common">denticle herring</name>
    <dbReference type="NCBI Taxonomy" id="299321"/>
    <lineage>
        <taxon>Eukaryota</taxon>
        <taxon>Metazoa</taxon>
        <taxon>Chordata</taxon>
        <taxon>Craniata</taxon>
        <taxon>Vertebrata</taxon>
        <taxon>Euteleostomi</taxon>
        <taxon>Actinopterygii</taxon>
        <taxon>Neopterygii</taxon>
        <taxon>Teleostei</taxon>
        <taxon>Clupei</taxon>
        <taxon>Clupeiformes</taxon>
        <taxon>Denticipitoidei</taxon>
        <taxon>Denticipitidae</taxon>
        <taxon>Denticeps</taxon>
    </lineage>
</organism>
<dbReference type="Ensembl" id="ENSDCDT00010070935.1">
    <property type="protein sequence ID" value="ENSDCDP00010060200.1"/>
    <property type="gene ID" value="ENSDCDG00010033503.1"/>
</dbReference>
<dbReference type="InterPro" id="IPR058727">
    <property type="entry name" value="Helical_Vwde"/>
</dbReference>
<evidence type="ECO:0000256" key="3">
    <source>
        <dbReference type="ARBA" id="ARBA00023157"/>
    </source>
</evidence>
<protein>
    <submittedName>
        <fullName evidence="8">Uncharacterized protein</fullName>
    </submittedName>
</protein>
<feature type="domain" description="VWFD" evidence="7">
    <location>
        <begin position="1"/>
        <end position="55"/>
    </location>
</feature>
<feature type="domain" description="EGF-like" evidence="6">
    <location>
        <begin position="753"/>
        <end position="785"/>
    </location>
</feature>
<dbReference type="PROSITE" id="PS51233">
    <property type="entry name" value="VWFD"/>
    <property type="match status" value="1"/>
</dbReference>
<dbReference type="PROSITE" id="PS50026">
    <property type="entry name" value="EGF_3"/>
    <property type="match status" value="5"/>
</dbReference>
<dbReference type="Pfam" id="PF00008">
    <property type="entry name" value="EGF"/>
    <property type="match status" value="1"/>
</dbReference>
<feature type="domain" description="EGF-like" evidence="6">
    <location>
        <begin position="786"/>
        <end position="817"/>
    </location>
</feature>
<evidence type="ECO:0000256" key="1">
    <source>
        <dbReference type="ARBA" id="ARBA00022536"/>
    </source>
</evidence>
<feature type="region of interest" description="Disordered" evidence="5">
    <location>
        <begin position="121"/>
        <end position="179"/>
    </location>
</feature>
<reference evidence="8" key="3">
    <citation type="submission" date="2025-09" db="UniProtKB">
        <authorList>
            <consortium name="Ensembl"/>
        </authorList>
    </citation>
    <scope>IDENTIFICATION</scope>
</reference>
<dbReference type="Pfam" id="PF25024">
    <property type="entry name" value="EGF_TEN"/>
    <property type="match status" value="1"/>
</dbReference>
<dbReference type="GO" id="GO:0009986">
    <property type="term" value="C:cell surface"/>
    <property type="evidence" value="ECO:0007669"/>
    <property type="project" value="TreeGrafter"/>
</dbReference>
<feature type="domain" description="EGF-like" evidence="6">
    <location>
        <begin position="592"/>
        <end position="631"/>
    </location>
</feature>
<feature type="domain" description="EGF-like" evidence="6">
    <location>
        <begin position="689"/>
        <end position="721"/>
    </location>
</feature>
<dbReference type="AlphaFoldDB" id="A0AAY4ERB1"/>
<keyword evidence="1 4" id="KW-0245">EGF-like domain</keyword>
<dbReference type="FunFam" id="2.10.25.10:FF:000499">
    <property type="entry name" value="Predicted protein"/>
    <property type="match status" value="1"/>
</dbReference>
<dbReference type="Gene3D" id="2.10.25.10">
    <property type="entry name" value="Laminin"/>
    <property type="match status" value="5"/>
</dbReference>
<evidence type="ECO:0000313" key="9">
    <source>
        <dbReference type="Proteomes" id="UP000694580"/>
    </source>
</evidence>
<evidence type="ECO:0000259" key="6">
    <source>
        <dbReference type="PROSITE" id="PS50026"/>
    </source>
</evidence>
<name>A0AAY4ERB1_9TELE</name>
<feature type="compositionally biased region" description="Basic residues" evidence="5">
    <location>
        <begin position="145"/>
        <end position="165"/>
    </location>
</feature>
<dbReference type="SUPFAM" id="SSF57196">
    <property type="entry name" value="EGF/Laminin"/>
    <property type="match status" value="3"/>
</dbReference>
<feature type="disulfide bond" evidence="4">
    <location>
        <begin position="775"/>
        <end position="784"/>
    </location>
</feature>
<feature type="disulfide bond" evidence="4">
    <location>
        <begin position="693"/>
        <end position="703"/>
    </location>
</feature>
<comment type="caution">
    <text evidence="4">Lacks conserved residue(s) required for the propagation of feature annotation.</text>
</comment>
<evidence type="ECO:0000256" key="5">
    <source>
        <dbReference type="SAM" id="MobiDB-lite"/>
    </source>
</evidence>
<dbReference type="InterPro" id="IPR001846">
    <property type="entry name" value="VWF_type-D"/>
</dbReference>
<dbReference type="FunFam" id="2.10.25.10:FF:000595">
    <property type="entry name" value="von Willebrand factor D and EGF domain-containing protein"/>
    <property type="match status" value="1"/>
</dbReference>
<evidence type="ECO:0000313" key="8">
    <source>
        <dbReference type="Ensembl" id="ENSDCDP00010060200.1"/>
    </source>
</evidence>
<dbReference type="Proteomes" id="UP000694580">
    <property type="component" value="Chromosome 5"/>
</dbReference>
<reference evidence="8 9" key="1">
    <citation type="submission" date="2020-06" db="EMBL/GenBank/DDBJ databases">
        <authorList>
            <consortium name="Wellcome Sanger Institute Data Sharing"/>
        </authorList>
    </citation>
    <scope>NUCLEOTIDE SEQUENCE [LARGE SCALE GENOMIC DNA]</scope>
</reference>
<dbReference type="PROSITE" id="PS01186">
    <property type="entry name" value="EGF_2"/>
    <property type="match status" value="3"/>
</dbReference>
<dbReference type="InterPro" id="IPR050969">
    <property type="entry name" value="Dev_Signal_Modulators"/>
</dbReference>
<dbReference type="PROSITE" id="PS00022">
    <property type="entry name" value="EGF_1"/>
    <property type="match status" value="3"/>
</dbReference>
<keyword evidence="2" id="KW-0732">Signal</keyword>
<dbReference type="Gene3D" id="2.60.120.260">
    <property type="entry name" value="Galactose-binding domain-like"/>
    <property type="match status" value="1"/>
</dbReference>
<keyword evidence="9" id="KW-1185">Reference proteome</keyword>
<accession>A0AAY4ERB1</accession>
<dbReference type="FunFam" id="2.10.25.10:FF:000490">
    <property type="entry name" value="von Willebrand factor D and EGF domain-containing protein"/>
    <property type="match status" value="1"/>
</dbReference>
<feature type="disulfide bond" evidence="4">
    <location>
        <begin position="853"/>
        <end position="863"/>
    </location>
</feature>
<feature type="disulfide bond" evidence="4">
    <location>
        <begin position="757"/>
        <end position="767"/>
    </location>
</feature>
<dbReference type="InterPro" id="IPR013111">
    <property type="entry name" value="EGF_extracell"/>
</dbReference>
<evidence type="ECO:0000259" key="7">
    <source>
        <dbReference type="PROSITE" id="PS51233"/>
    </source>
</evidence>
<feature type="disulfide bond" evidence="4">
    <location>
        <begin position="711"/>
        <end position="720"/>
    </location>
</feature>
<dbReference type="Pfam" id="PF07974">
    <property type="entry name" value="EGF_2"/>
    <property type="match status" value="1"/>
</dbReference>
<proteinExistence type="predicted"/>
<reference evidence="8" key="2">
    <citation type="submission" date="2025-08" db="UniProtKB">
        <authorList>
            <consortium name="Ensembl"/>
        </authorList>
    </citation>
    <scope>IDENTIFICATION</scope>
</reference>
<dbReference type="GO" id="GO:0005576">
    <property type="term" value="C:extracellular region"/>
    <property type="evidence" value="ECO:0007669"/>
    <property type="project" value="TreeGrafter"/>
</dbReference>
<feature type="domain" description="EGF-like" evidence="6">
    <location>
        <begin position="849"/>
        <end position="881"/>
    </location>
</feature>
<dbReference type="GeneTree" id="ENSGT00940000163868"/>
<dbReference type="InterPro" id="IPR000742">
    <property type="entry name" value="EGF"/>
</dbReference>
<keyword evidence="3 4" id="KW-1015">Disulfide bond</keyword>
<evidence type="ECO:0000256" key="2">
    <source>
        <dbReference type="ARBA" id="ARBA00022729"/>
    </source>
</evidence>
<dbReference type="SMART" id="SM00181">
    <property type="entry name" value="EGF"/>
    <property type="match status" value="8"/>
</dbReference>
<dbReference type="PANTHER" id="PTHR14949">
    <property type="entry name" value="EGF-LIKE-DOMAIN, MULTIPLE 7, 8"/>
    <property type="match status" value="1"/>
</dbReference>
<dbReference type="PANTHER" id="PTHR14949:SF53">
    <property type="entry name" value="VON WILLEBRAND FACTOR D AND EGF DOMAIN-CONTAINING PROTEIN"/>
    <property type="match status" value="1"/>
</dbReference>
<evidence type="ECO:0000256" key="4">
    <source>
        <dbReference type="PROSITE-ProRule" id="PRU00076"/>
    </source>
</evidence>
<feature type="region of interest" description="Disordered" evidence="5">
    <location>
        <begin position="192"/>
        <end position="214"/>
    </location>
</feature>
<dbReference type="Pfam" id="PF26129">
    <property type="entry name" value="Vwde"/>
    <property type="match status" value="1"/>
</dbReference>
<sequence>MSLTIRAPGSDRGHAEGLCGTFDGDPRNDFHKAGGETVEDTTSFINQWRSDGLCWSKCCVFISDSLISSPRRFCLCEQESARRSSSILRHHPSPGPSCSHLGIVRFSAIIPSLDVTAEHISSADRAEKPSVAPARSVRPANARRAGIRRKPQTRSHRPQRNRRQYIKPASSHRNLSPSDQKSLAYLFPEDLEEAGNPESSPPSWPTPSGMDEDQATSLCQQVVVNSSVGQGCGQLLEQTLTWVLEMCVKDLQLKDDVMWLEATLPLLENECERRLLEDGGKERRQENQDVLRFLRCPNLCSGNGQCSERGCVCFPGFGSYDCSSESDQIPELSGLENGGLCDVRQNDCSTVRVFGQGFRNTQEELSEPCLCVGVFCLQILDGEWVLDDPESVPASFVSTSALECQLPLEEQQPAVAVGMETPSDKPIARWQIKVSHDGYGFSNAKILTLFDGACQSCVLTTGIRCTIKNRTCNIDGLCYGEGDLNPSSPCLKCRPDLSKYTWSLAERNQPPTFQLSQTRLQTFYGENFVYQFSASDPEGSAVLFTLESGPSDAVLSPAGLLIWRALSEDPQSFELTISDDCNAQTQATVEISVRPCDCLNGASCVTNINLPPGSGEYLCMCPAGFEGERCDVDVDECRSSPCHSGKCIMTRLNYVQCETSGFLNNFTIESLTKVLKVKCWQGKMFPSAAVAMCTYPCGRNMECSQPNTCTCKEGYTGYNCHIAVCRPDCKNRGKCVRPSVCECPLGYSGPTCQEAICEPPCQHGGVCLARNLCTCPYGYVGPQCETMVCNRHCENGGECVSPDVCKCKSGWDGPSCSSAVCKPVCLNGGTCIKPNVCGCPSGFFGSQCQIAVCSPPCKNRGQCMRNNVCSCPEGYTGKRCQNSASSSTFIPHE</sequence>
<feature type="disulfide bond" evidence="4">
    <location>
        <begin position="789"/>
        <end position="799"/>
    </location>
</feature>